<reference evidence="3 4" key="1">
    <citation type="submission" date="2019-12" db="EMBL/GenBank/DDBJ databases">
        <authorList>
            <person name="Kun Z."/>
        </authorList>
    </citation>
    <scope>NUCLEOTIDE SEQUENCE [LARGE SCALE GENOMIC DNA]</scope>
    <source>
        <strain evidence="3 4">YIM 123512</strain>
    </source>
</reference>
<dbReference type="RefSeq" id="WP_160877883.1">
    <property type="nucleotide sequence ID" value="NZ_WUEK01000005.1"/>
</dbReference>
<keyword evidence="4" id="KW-1185">Reference proteome</keyword>
<feature type="transmembrane region" description="Helical" evidence="2">
    <location>
        <begin position="24"/>
        <end position="45"/>
    </location>
</feature>
<keyword evidence="2" id="KW-1133">Transmembrane helix</keyword>
<evidence type="ECO:0000313" key="4">
    <source>
        <dbReference type="Proteomes" id="UP000473325"/>
    </source>
</evidence>
<dbReference type="Proteomes" id="UP000473325">
    <property type="component" value="Unassembled WGS sequence"/>
</dbReference>
<keyword evidence="2" id="KW-0812">Transmembrane</keyword>
<gene>
    <name evidence="3" type="ORF">GRQ65_10440</name>
</gene>
<evidence type="ECO:0000313" key="3">
    <source>
        <dbReference type="EMBL" id="MXG89971.1"/>
    </source>
</evidence>
<feature type="compositionally biased region" description="Low complexity" evidence="1">
    <location>
        <begin position="71"/>
        <end position="95"/>
    </location>
</feature>
<keyword evidence="2" id="KW-0472">Membrane</keyword>
<evidence type="ECO:0000256" key="2">
    <source>
        <dbReference type="SAM" id="Phobius"/>
    </source>
</evidence>
<dbReference type="AlphaFoldDB" id="A0A6L7F0I3"/>
<organism evidence="3 4">
    <name type="scientific">Nocardioides flavescens</name>
    <dbReference type="NCBI Taxonomy" id="2691959"/>
    <lineage>
        <taxon>Bacteria</taxon>
        <taxon>Bacillati</taxon>
        <taxon>Actinomycetota</taxon>
        <taxon>Actinomycetes</taxon>
        <taxon>Propionibacteriales</taxon>
        <taxon>Nocardioidaceae</taxon>
        <taxon>Nocardioides</taxon>
    </lineage>
</organism>
<name>A0A6L7F0I3_9ACTN</name>
<proteinExistence type="predicted"/>
<dbReference type="EMBL" id="WUEK01000005">
    <property type="protein sequence ID" value="MXG89971.1"/>
    <property type="molecule type" value="Genomic_DNA"/>
</dbReference>
<accession>A0A6L7F0I3</accession>
<sequence>MAGASRDADERPDGPVHGGVDKVAWSKAVVLLNVVLIAAVAIAAFRYTRPDQAEDPAYQPQAVATDTSGLSPSAATMSPSTTTTSAEPAPSADPTSPGPSAAPTVPASEVPTVRTTLRADFGAGDPWPVGAGFRETGRMAYSLGVVDRLMVHGDPEGPGTVSWLEKWTGGSDVRRLGARVLFAPNHSGSVALTAWHTSVLEASGTAVPRTGMRLVASPGRWKLVALDAQGREAVLATGSWQAQGRGATFDLVRKGAALWLTDPTGVVTSVTDPRVQSLSGPWAGFELREQRVGQRPAAFQEIWAG</sequence>
<evidence type="ECO:0000256" key="1">
    <source>
        <dbReference type="SAM" id="MobiDB-lite"/>
    </source>
</evidence>
<feature type="region of interest" description="Disordered" evidence="1">
    <location>
        <begin position="52"/>
        <end position="111"/>
    </location>
</feature>
<comment type="caution">
    <text evidence="3">The sequence shown here is derived from an EMBL/GenBank/DDBJ whole genome shotgun (WGS) entry which is preliminary data.</text>
</comment>
<protein>
    <submittedName>
        <fullName evidence="3">Uncharacterized protein</fullName>
    </submittedName>
</protein>